<evidence type="ECO:0000313" key="3">
    <source>
        <dbReference type="EMBL" id="KUK36448.1"/>
    </source>
</evidence>
<evidence type="ECO:0008006" key="5">
    <source>
        <dbReference type="Google" id="ProtNLM"/>
    </source>
</evidence>
<name>A0A101FG70_9THEO</name>
<dbReference type="PANTHER" id="PTHR37313:SF2">
    <property type="entry name" value="UPF0749 PROTEIN YLXX"/>
    <property type="match status" value="1"/>
</dbReference>
<gene>
    <name evidence="3" type="ORF">XD66_0841</name>
</gene>
<feature type="coiled-coil region" evidence="2">
    <location>
        <begin position="40"/>
        <end position="95"/>
    </location>
</feature>
<evidence type="ECO:0000256" key="1">
    <source>
        <dbReference type="ARBA" id="ARBA00009108"/>
    </source>
</evidence>
<keyword evidence="2" id="KW-0175">Coiled coil</keyword>
<accession>A0A101FG70</accession>
<dbReference type="Proteomes" id="UP000053326">
    <property type="component" value="Unassembled WGS sequence"/>
</dbReference>
<sequence length="245" mass="27653">MKFYKWQLPLAVVLFITGILLVSTLRALASTEDTSWRNKDKKLIALIEAQEKSIEELEKNIADRRKSLEEYQKTLAAGKAEAEELQAQLEQLRVLSGMTDVVGKGIIIHLDDNRKGAKAAETKNPEQFKEEDFLIHDKHLLYIVNELRVGGAEAISINGQRIIASSDIRCVGPMILVNTTRLAPPYIIKAIGDPERMTRILEAPESEYNILKMAGYPVSIEKHDQVVVEAYKGSYQFIYAQPKEE</sequence>
<proteinExistence type="inferred from homology"/>
<dbReference type="Pfam" id="PF05949">
    <property type="entry name" value="DUF881"/>
    <property type="match status" value="1"/>
</dbReference>
<comment type="caution">
    <text evidence="3">The sequence shown here is derived from an EMBL/GenBank/DDBJ whole genome shotgun (WGS) entry which is preliminary data.</text>
</comment>
<reference evidence="4" key="1">
    <citation type="journal article" date="2015" name="MBio">
        <title>Genome-Resolved Metagenomic Analysis Reveals Roles for Candidate Phyla and Other Microbial Community Members in Biogeochemical Transformations in Oil Reservoirs.</title>
        <authorList>
            <person name="Hu P."/>
            <person name="Tom L."/>
            <person name="Singh A."/>
            <person name="Thomas B.C."/>
            <person name="Baker B.J."/>
            <person name="Piceno Y.M."/>
            <person name="Andersen G.L."/>
            <person name="Banfield J.F."/>
        </authorList>
    </citation>
    <scope>NUCLEOTIDE SEQUENCE [LARGE SCALE GENOMIC DNA]</scope>
</reference>
<evidence type="ECO:0000313" key="4">
    <source>
        <dbReference type="Proteomes" id="UP000053326"/>
    </source>
</evidence>
<protein>
    <recommendedName>
        <fullName evidence="5">Division initiation protein</fullName>
    </recommendedName>
</protein>
<dbReference type="PANTHER" id="PTHR37313">
    <property type="entry name" value="UPF0749 PROTEIN RV1825"/>
    <property type="match status" value="1"/>
</dbReference>
<dbReference type="EMBL" id="LGFO01000092">
    <property type="protein sequence ID" value="KUK36448.1"/>
    <property type="molecule type" value="Genomic_DNA"/>
</dbReference>
<organism evidence="3 4">
    <name type="scientific">Thermacetogenium phaeum</name>
    <dbReference type="NCBI Taxonomy" id="85874"/>
    <lineage>
        <taxon>Bacteria</taxon>
        <taxon>Bacillati</taxon>
        <taxon>Bacillota</taxon>
        <taxon>Clostridia</taxon>
        <taxon>Thermoanaerobacterales</taxon>
        <taxon>Thermoanaerobacteraceae</taxon>
        <taxon>Thermacetogenium</taxon>
    </lineage>
</organism>
<dbReference type="OMA" id="DLHYAKP"/>
<dbReference type="AlphaFoldDB" id="A0A101FG70"/>
<dbReference type="InterPro" id="IPR010273">
    <property type="entry name" value="DUF881"/>
</dbReference>
<comment type="similarity">
    <text evidence="1">Belongs to the UPF0749 family.</text>
</comment>
<dbReference type="Gene3D" id="3.30.70.1880">
    <property type="entry name" value="Protein of unknown function DUF881"/>
    <property type="match status" value="1"/>
</dbReference>
<evidence type="ECO:0000256" key="2">
    <source>
        <dbReference type="SAM" id="Coils"/>
    </source>
</evidence>